<dbReference type="Pfam" id="PF01613">
    <property type="entry name" value="Flavin_Reduct"/>
    <property type="match status" value="1"/>
</dbReference>
<dbReference type="Proteomes" id="UP000292302">
    <property type="component" value="Unassembled WGS sequence"/>
</dbReference>
<dbReference type="InterPro" id="IPR012349">
    <property type="entry name" value="Split_barrel_FMN-bd"/>
</dbReference>
<gene>
    <name evidence="3" type="ORF">DNK06_18700</name>
</gene>
<evidence type="ECO:0000259" key="2">
    <source>
        <dbReference type="SMART" id="SM00903"/>
    </source>
</evidence>
<keyword evidence="1" id="KW-0560">Oxidoreductase</keyword>
<dbReference type="EMBL" id="QJUI01000017">
    <property type="protein sequence ID" value="TBU74810.1"/>
    <property type="molecule type" value="Genomic_DNA"/>
</dbReference>
<sequence>MSSTTTHANDATIDPGALRQAFGTFATGVTVITTHDVDGQPRGMTANSFTSVSLNPPLLLVCVGKTALSYGAFTSSDCFAVNLLHEGQTDTSAIFASKSPDKFQNVKHDIVHTGAPILVDSLTWFDCTVDQRMEAGDHIVLIGQVRAFGTSPKRPLCFCRGSYASIKEPLPAKWLDSHGMIRGYLIESDDSILFRTDGKGGWELPVSGRSRGNTELPVEQGSLMLLPESTFLYSVFDVDDIDPGYLVYRAQLDTSSSLQELPDSLRFFSIDELPYELMPSNELRSVVRRYVRERKDQRFSIYMGSSDGGRVAVIDGTARTWADFARDQQL</sequence>
<proteinExistence type="predicted"/>
<keyword evidence="4" id="KW-1185">Reference proteome</keyword>
<dbReference type="Gene3D" id="2.30.110.10">
    <property type="entry name" value="Electron Transport, Fmn-binding Protein, Chain A"/>
    <property type="match status" value="1"/>
</dbReference>
<dbReference type="Gene3D" id="3.90.79.10">
    <property type="entry name" value="Nucleoside Triphosphate Pyrophosphohydrolase"/>
    <property type="match status" value="1"/>
</dbReference>
<reference evidence="3 4" key="1">
    <citation type="submission" date="2018-06" db="EMBL/GenBank/DDBJ databases">
        <title>Three novel Pseudomonas species isolated from symptomatic oak.</title>
        <authorList>
            <person name="Bueno-Gonzalez V."/>
            <person name="Brady C."/>
        </authorList>
    </citation>
    <scope>NUCLEOTIDE SEQUENCE [LARGE SCALE GENOMIC DNA]</scope>
    <source>
        <strain evidence="3 4">P9A</strain>
    </source>
</reference>
<dbReference type="SMART" id="SM00903">
    <property type="entry name" value="Flavin_Reduct"/>
    <property type="match status" value="1"/>
</dbReference>
<accession>A0A4Q9QHL9</accession>
<organism evidence="3 4">
    <name type="scientific">Phytopseudomonas daroniae</name>
    <dbReference type="NCBI Taxonomy" id="2487519"/>
    <lineage>
        <taxon>Bacteria</taxon>
        <taxon>Pseudomonadati</taxon>
        <taxon>Pseudomonadota</taxon>
        <taxon>Gammaproteobacteria</taxon>
        <taxon>Pseudomonadales</taxon>
        <taxon>Pseudomonadaceae</taxon>
        <taxon>Phytopseudomonas</taxon>
    </lineage>
</organism>
<dbReference type="AlphaFoldDB" id="A0A4Q9QHL9"/>
<evidence type="ECO:0000313" key="3">
    <source>
        <dbReference type="EMBL" id="TBU74810.1"/>
    </source>
</evidence>
<protein>
    <submittedName>
        <fullName evidence="3">Flavin reductase</fullName>
    </submittedName>
</protein>
<dbReference type="PANTHER" id="PTHR30466:SF1">
    <property type="entry name" value="FMN REDUCTASE (NADH) RUTF"/>
    <property type="match status" value="1"/>
</dbReference>
<evidence type="ECO:0000256" key="1">
    <source>
        <dbReference type="ARBA" id="ARBA00023002"/>
    </source>
</evidence>
<dbReference type="SUPFAM" id="SSF50475">
    <property type="entry name" value="FMN-binding split barrel"/>
    <property type="match status" value="1"/>
</dbReference>
<name>A0A4Q9QHL9_9GAMM</name>
<dbReference type="GO" id="GO:0042602">
    <property type="term" value="F:riboflavin reductase (NADPH) activity"/>
    <property type="evidence" value="ECO:0007669"/>
    <property type="project" value="TreeGrafter"/>
</dbReference>
<dbReference type="InterPro" id="IPR002563">
    <property type="entry name" value="Flavin_Rdtase-like_dom"/>
</dbReference>
<feature type="domain" description="Flavin reductase like" evidence="2">
    <location>
        <begin position="22"/>
        <end position="165"/>
    </location>
</feature>
<dbReference type="InterPro" id="IPR050268">
    <property type="entry name" value="NADH-dep_flavin_reductase"/>
</dbReference>
<dbReference type="GO" id="GO:0010181">
    <property type="term" value="F:FMN binding"/>
    <property type="evidence" value="ECO:0007669"/>
    <property type="project" value="InterPro"/>
</dbReference>
<comment type="caution">
    <text evidence="3">The sequence shown here is derived from an EMBL/GenBank/DDBJ whole genome shotgun (WGS) entry which is preliminary data.</text>
</comment>
<dbReference type="OrthoDB" id="9792858at2"/>
<dbReference type="PANTHER" id="PTHR30466">
    <property type="entry name" value="FLAVIN REDUCTASE"/>
    <property type="match status" value="1"/>
</dbReference>
<evidence type="ECO:0000313" key="4">
    <source>
        <dbReference type="Proteomes" id="UP000292302"/>
    </source>
</evidence>